<dbReference type="EMBL" id="JBHTHM010000001">
    <property type="protein sequence ID" value="MFD0782362.1"/>
    <property type="molecule type" value="Genomic_DNA"/>
</dbReference>
<organism evidence="2 3">
    <name type="scientific">Micromonospora azadirachtae</name>
    <dbReference type="NCBI Taxonomy" id="1970735"/>
    <lineage>
        <taxon>Bacteria</taxon>
        <taxon>Bacillati</taxon>
        <taxon>Actinomycetota</taxon>
        <taxon>Actinomycetes</taxon>
        <taxon>Micromonosporales</taxon>
        <taxon>Micromonosporaceae</taxon>
        <taxon>Micromonospora</taxon>
    </lineage>
</organism>
<name>A0ABW2ZUL5_9ACTN</name>
<gene>
    <name evidence="2" type="ORF">ACFQZ8_00250</name>
</gene>
<accession>A0ABW2ZUL5</accession>
<evidence type="ECO:0000256" key="1">
    <source>
        <dbReference type="SAM" id="Phobius"/>
    </source>
</evidence>
<sequence length="269" mass="27846">MADPLWRYAEVLSIILLLAYAVVSRLPGPRWALPTALAVLLVDAVRTIPSAPGASGNGSQFLSPDIGVETAPAFESALTVCWAPLTAVLVLFLAWRRGGWHRRTAVAATTGAVLIIGYAFVRVVDIWLAIGAERRPYSTGTDTAGSMTAVGLAVLPPLALGMTALALVTTLAGHSRGLASIGAVLLALIALPLTDASIGAVPLPLHVDLRGALFAWDAITPTLSTPQPMPALTALVELTAYLLLVTGLTASSRSASALPAETHRAGPER</sequence>
<keyword evidence="1" id="KW-0812">Transmembrane</keyword>
<feature type="transmembrane region" description="Helical" evidence="1">
    <location>
        <begin position="231"/>
        <end position="250"/>
    </location>
</feature>
<feature type="transmembrane region" description="Helical" evidence="1">
    <location>
        <begin position="106"/>
        <end position="130"/>
    </location>
</feature>
<keyword evidence="1" id="KW-1133">Transmembrane helix</keyword>
<proteinExistence type="predicted"/>
<feature type="transmembrane region" description="Helical" evidence="1">
    <location>
        <begin position="6"/>
        <end position="24"/>
    </location>
</feature>
<evidence type="ECO:0000313" key="3">
    <source>
        <dbReference type="Proteomes" id="UP001597053"/>
    </source>
</evidence>
<feature type="transmembrane region" description="Helical" evidence="1">
    <location>
        <begin position="178"/>
        <end position="201"/>
    </location>
</feature>
<feature type="transmembrane region" description="Helical" evidence="1">
    <location>
        <begin position="71"/>
        <end position="94"/>
    </location>
</feature>
<feature type="transmembrane region" description="Helical" evidence="1">
    <location>
        <begin position="150"/>
        <end position="171"/>
    </location>
</feature>
<dbReference type="Proteomes" id="UP001597053">
    <property type="component" value="Unassembled WGS sequence"/>
</dbReference>
<comment type="caution">
    <text evidence="2">The sequence shown here is derived from an EMBL/GenBank/DDBJ whole genome shotgun (WGS) entry which is preliminary data.</text>
</comment>
<reference evidence="3" key="1">
    <citation type="journal article" date="2019" name="Int. J. Syst. Evol. Microbiol.">
        <title>The Global Catalogue of Microorganisms (GCM) 10K type strain sequencing project: providing services to taxonomists for standard genome sequencing and annotation.</title>
        <authorList>
            <consortium name="The Broad Institute Genomics Platform"/>
            <consortium name="The Broad Institute Genome Sequencing Center for Infectious Disease"/>
            <person name="Wu L."/>
            <person name="Ma J."/>
        </authorList>
    </citation>
    <scope>NUCLEOTIDE SEQUENCE [LARGE SCALE GENOMIC DNA]</scope>
    <source>
        <strain evidence="3">JCM 32148</strain>
    </source>
</reference>
<keyword evidence="3" id="KW-1185">Reference proteome</keyword>
<evidence type="ECO:0000313" key="2">
    <source>
        <dbReference type="EMBL" id="MFD0782362.1"/>
    </source>
</evidence>
<evidence type="ECO:0008006" key="4">
    <source>
        <dbReference type="Google" id="ProtNLM"/>
    </source>
</evidence>
<keyword evidence="1" id="KW-0472">Membrane</keyword>
<protein>
    <recommendedName>
        <fullName evidence="4">Lycopene cyclase domain-containing protein</fullName>
    </recommendedName>
</protein>